<keyword evidence="1" id="KW-0732">Signal</keyword>
<reference evidence="3 4" key="1">
    <citation type="submission" date="2019-06" db="EMBL/GenBank/DDBJ databases">
        <title>Sequencing the genomes of 1000 actinobacteria strains.</title>
        <authorList>
            <person name="Klenk H.-P."/>
        </authorList>
    </citation>
    <scope>NUCLEOTIDE SEQUENCE [LARGE SCALE GENOMIC DNA]</scope>
    <source>
        <strain evidence="3 4">DSM 17305</strain>
    </source>
</reference>
<sequence>MRWSATALLVFALVGCSGGGEVPLPAPQTPAAFPPPATRTLAPDKAKALQEALDQIVEFPDSPSGSRGATAAVVTDHWTWSGAVGTDSRGTPLRPDTSMAVASITKTFIAAEVMLLAGKGELNLELPIARYVPHRLTANDATVRQHLSMTAALPDYQPADFARMDRAAAAAPGKHWTLAQSLDFADGHLGEPGRAYSYSNPSYVLLGMLIEKLTGQPLATALRRDLATPAGLQHAAFQDGEKPQPPAAVDNDQACGAPDGYLPCRAFASLAAAPGGLAADAPTVARWGYQLYGGRVIPADLVNQMTDGDGQYGLGTMLFTQQFGLGQAFGHRGDMPDHTSLLIVIPAKRLSIALLLANGGRSIDRRMTDLTNAVAPLLS</sequence>
<evidence type="ECO:0000256" key="1">
    <source>
        <dbReference type="SAM" id="SignalP"/>
    </source>
</evidence>
<organism evidence="3 4">
    <name type="scientific">Kribbella jejuensis</name>
    <dbReference type="NCBI Taxonomy" id="236068"/>
    <lineage>
        <taxon>Bacteria</taxon>
        <taxon>Bacillati</taxon>
        <taxon>Actinomycetota</taxon>
        <taxon>Actinomycetes</taxon>
        <taxon>Propionibacteriales</taxon>
        <taxon>Kribbellaceae</taxon>
        <taxon>Kribbella</taxon>
    </lineage>
</organism>
<keyword evidence="3" id="KW-0645">Protease</keyword>
<dbReference type="PANTHER" id="PTHR46825:SF7">
    <property type="entry name" value="D-ALANYL-D-ALANINE CARBOXYPEPTIDASE"/>
    <property type="match status" value="1"/>
</dbReference>
<dbReference type="InterPro" id="IPR001466">
    <property type="entry name" value="Beta-lactam-related"/>
</dbReference>
<evidence type="ECO:0000313" key="4">
    <source>
        <dbReference type="Proteomes" id="UP000316298"/>
    </source>
</evidence>
<dbReference type="PANTHER" id="PTHR46825">
    <property type="entry name" value="D-ALANYL-D-ALANINE-CARBOXYPEPTIDASE/ENDOPEPTIDASE AMPH"/>
    <property type="match status" value="1"/>
</dbReference>
<feature type="domain" description="Beta-lactamase-related" evidence="2">
    <location>
        <begin position="65"/>
        <end position="359"/>
    </location>
</feature>
<evidence type="ECO:0000313" key="3">
    <source>
        <dbReference type="EMBL" id="TQI99971.1"/>
    </source>
</evidence>
<proteinExistence type="predicted"/>
<dbReference type="PROSITE" id="PS51257">
    <property type="entry name" value="PROKAR_LIPOPROTEIN"/>
    <property type="match status" value="1"/>
</dbReference>
<keyword evidence="3" id="KW-0378">Hydrolase</keyword>
<keyword evidence="3" id="KW-0121">Carboxypeptidase</keyword>
<dbReference type="AlphaFoldDB" id="A0A542DA69"/>
<dbReference type="GO" id="GO:0004180">
    <property type="term" value="F:carboxypeptidase activity"/>
    <property type="evidence" value="ECO:0007669"/>
    <property type="project" value="UniProtKB-KW"/>
</dbReference>
<dbReference type="OrthoDB" id="3863176at2"/>
<evidence type="ECO:0000259" key="2">
    <source>
        <dbReference type="Pfam" id="PF00144"/>
    </source>
</evidence>
<dbReference type="Pfam" id="PF00144">
    <property type="entry name" value="Beta-lactamase"/>
    <property type="match status" value="1"/>
</dbReference>
<dbReference type="Proteomes" id="UP000316298">
    <property type="component" value="Unassembled WGS sequence"/>
</dbReference>
<dbReference type="SUPFAM" id="SSF56601">
    <property type="entry name" value="beta-lactamase/transpeptidase-like"/>
    <property type="match status" value="1"/>
</dbReference>
<dbReference type="EMBL" id="VFMM01000004">
    <property type="protein sequence ID" value="TQI99971.1"/>
    <property type="molecule type" value="Genomic_DNA"/>
</dbReference>
<dbReference type="RefSeq" id="WP_141862375.1">
    <property type="nucleotide sequence ID" value="NZ_BAAAKA010000006.1"/>
</dbReference>
<keyword evidence="4" id="KW-1185">Reference proteome</keyword>
<dbReference type="InterPro" id="IPR012338">
    <property type="entry name" value="Beta-lactam/transpept-like"/>
</dbReference>
<feature type="signal peptide" evidence="1">
    <location>
        <begin position="1"/>
        <end position="19"/>
    </location>
</feature>
<comment type="caution">
    <text evidence="3">The sequence shown here is derived from an EMBL/GenBank/DDBJ whole genome shotgun (WGS) entry which is preliminary data.</text>
</comment>
<dbReference type="Gene3D" id="3.40.710.10">
    <property type="entry name" value="DD-peptidase/beta-lactamase superfamily"/>
    <property type="match status" value="1"/>
</dbReference>
<accession>A0A542DA69</accession>
<dbReference type="InterPro" id="IPR050491">
    <property type="entry name" value="AmpC-like"/>
</dbReference>
<name>A0A542DA69_9ACTN</name>
<feature type="chain" id="PRO_5039370344" evidence="1">
    <location>
        <begin position="20"/>
        <end position="379"/>
    </location>
</feature>
<gene>
    <name evidence="3" type="ORF">FB475_6962</name>
</gene>
<protein>
    <submittedName>
        <fullName evidence="3">D-alanyl-D-alanine carboxypeptidase</fullName>
    </submittedName>
</protein>